<accession>A0ABT3IKJ7</accession>
<keyword evidence="2" id="KW-1185">Reference proteome</keyword>
<gene>
    <name evidence="1" type="ORF">OL497_11305</name>
</gene>
<comment type="caution">
    <text evidence="1">The sequence shown here is derived from an EMBL/GenBank/DDBJ whole genome shotgun (WGS) entry which is preliminary data.</text>
</comment>
<proteinExistence type="predicted"/>
<name>A0ABT3IKJ7_9BACT</name>
<evidence type="ECO:0000313" key="2">
    <source>
        <dbReference type="Proteomes" id="UP001207742"/>
    </source>
</evidence>
<evidence type="ECO:0000313" key="1">
    <source>
        <dbReference type="EMBL" id="MCW3484484.1"/>
    </source>
</evidence>
<reference evidence="1 2" key="1">
    <citation type="submission" date="2022-10" db="EMBL/GenBank/DDBJ databases">
        <title>Chitinophaga nivalis PC15 sp. nov., isolated from Pyeongchang county, South Korea.</title>
        <authorList>
            <person name="Trinh H.N."/>
        </authorList>
    </citation>
    <scope>NUCLEOTIDE SEQUENCE [LARGE SCALE GENOMIC DNA]</scope>
    <source>
        <strain evidence="1 2">PC14</strain>
    </source>
</reference>
<protein>
    <submittedName>
        <fullName evidence="1">Uncharacterized protein</fullName>
    </submittedName>
</protein>
<organism evidence="1 2">
    <name type="scientific">Chitinophaga nivalis</name>
    <dbReference type="NCBI Taxonomy" id="2991709"/>
    <lineage>
        <taxon>Bacteria</taxon>
        <taxon>Pseudomonadati</taxon>
        <taxon>Bacteroidota</taxon>
        <taxon>Chitinophagia</taxon>
        <taxon>Chitinophagales</taxon>
        <taxon>Chitinophagaceae</taxon>
        <taxon>Chitinophaga</taxon>
    </lineage>
</organism>
<dbReference type="RefSeq" id="WP_264730136.1">
    <property type="nucleotide sequence ID" value="NZ_JAPDNR010000001.1"/>
</dbReference>
<sequence length="142" mass="15904">MLPDQRIEEMMKESGANYMNPLFRLTYLAWESNGGKLDFSSYHLSVEIAKQAGRNYPLDGDDILNLDKGPFFIPGSNSIAYNHMDAGNWLWGNANNRLGNSVFKAKQLATMFNTKDSDADIRAIIAGWLYQAGFRTSAVSNK</sequence>
<dbReference type="EMBL" id="JAPDNS010000001">
    <property type="protein sequence ID" value="MCW3484484.1"/>
    <property type="molecule type" value="Genomic_DNA"/>
</dbReference>
<dbReference type="Proteomes" id="UP001207742">
    <property type="component" value="Unassembled WGS sequence"/>
</dbReference>